<organism evidence="6 7">
    <name type="scientific">Tumebacillus avium</name>
    <dbReference type="NCBI Taxonomy" id="1903704"/>
    <lineage>
        <taxon>Bacteria</taxon>
        <taxon>Bacillati</taxon>
        <taxon>Bacillota</taxon>
        <taxon>Bacilli</taxon>
        <taxon>Bacillales</taxon>
        <taxon>Alicyclobacillaceae</taxon>
        <taxon>Tumebacillus</taxon>
    </lineage>
</organism>
<dbReference type="InterPro" id="IPR040570">
    <property type="entry name" value="LAL_C2"/>
</dbReference>
<dbReference type="Gene3D" id="3.30.470.20">
    <property type="entry name" value="ATP-grasp fold, B domain"/>
    <property type="match status" value="1"/>
</dbReference>
<dbReference type="OrthoDB" id="9803907at2"/>
<keyword evidence="1" id="KW-0436">Ligase</keyword>
<evidence type="ECO:0000313" key="6">
    <source>
        <dbReference type="EMBL" id="ARU61970.1"/>
    </source>
</evidence>
<dbReference type="InterPro" id="IPR052032">
    <property type="entry name" value="ATP-dep_AA_Ligase"/>
</dbReference>
<proteinExistence type="predicted"/>
<evidence type="ECO:0000256" key="1">
    <source>
        <dbReference type="ARBA" id="ARBA00022598"/>
    </source>
</evidence>
<dbReference type="Pfam" id="PF13535">
    <property type="entry name" value="ATP-grasp_4"/>
    <property type="match status" value="1"/>
</dbReference>
<protein>
    <submittedName>
        <fullName evidence="6">Biotin carboxylase</fullName>
    </submittedName>
</protein>
<dbReference type="Proteomes" id="UP000195437">
    <property type="component" value="Chromosome"/>
</dbReference>
<name>A0A1Y0INY3_9BACL</name>
<dbReference type="KEGG" id="tum:CBW65_13890"/>
<gene>
    <name evidence="6" type="ORF">CBW65_13890</name>
</gene>
<dbReference type="Pfam" id="PF18603">
    <property type="entry name" value="LAL_C2"/>
    <property type="match status" value="1"/>
</dbReference>
<dbReference type="RefSeq" id="WP_087457339.1">
    <property type="nucleotide sequence ID" value="NZ_CP021434.1"/>
</dbReference>
<dbReference type="PANTHER" id="PTHR43585">
    <property type="entry name" value="FUMIPYRROLE BIOSYNTHESIS PROTEIN C"/>
    <property type="match status" value="1"/>
</dbReference>
<feature type="domain" description="ATP-grasp" evidence="5">
    <location>
        <begin position="116"/>
        <end position="311"/>
    </location>
</feature>
<accession>A0A1Y0INY3</accession>
<reference evidence="7" key="1">
    <citation type="submission" date="2017-05" db="EMBL/GenBank/DDBJ databases">
        <authorList>
            <person name="Sung H."/>
        </authorList>
    </citation>
    <scope>NUCLEOTIDE SEQUENCE [LARGE SCALE GENOMIC DNA]</scope>
    <source>
        <strain evidence="7">AR23208</strain>
    </source>
</reference>
<dbReference type="PROSITE" id="PS00867">
    <property type="entry name" value="CPSASE_2"/>
    <property type="match status" value="1"/>
</dbReference>
<dbReference type="GO" id="GO:0005524">
    <property type="term" value="F:ATP binding"/>
    <property type="evidence" value="ECO:0007669"/>
    <property type="project" value="UniProtKB-UniRule"/>
</dbReference>
<dbReference type="InterPro" id="IPR011761">
    <property type="entry name" value="ATP-grasp"/>
</dbReference>
<sequence length="410" mass="46804">MRTIVFIGSNKSGSSREAIRAAERLGFFTVLLTDRRTFVNQRLEFPDVHRMIHCDSLYDLDELAKKIDVLKEQGKVVEAIVSFLEAHSQTAAKMAERYDLRHVSLDAILRMSDKIQTRETLKDTPYCPYYTVYDGTGKLTDFIDENTSQLPLVVKSPQSTGSKDVLKANTSDELLTHLTKLRDKYPDQPVLVEEYLDGPQYLVEVLVDDRGIHLVAVIEQEIMKKRRFIVIGYTVLAEMPASLKSSLTEAVSDIVKKMELEKGACHLELRLVHGEWKLIEINPRISGGAMNRMIEVATGINLVQETIRLMVGERPRLKRESNHYVYTHYLTVRETGYLERVTGKKRAARIDGVREVFVKPRKGQKLYVPESMGHRYAYIIAIGETKEEAKSAAKRAGDEIKFTLTRRWNG</sequence>
<dbReference type="PROSITE" id="PS50975">
    <property type="entry name" value="ATP_GRASP"/>
    <property type="match status" value="1"/>
</dbReference>
<keyword evidence="2 4" id="KW-0547">Nucleotide-binding</keyword>
<dbReference type="EMBL" id="CP021434">
    <property type="protein sequence ID" value="ARU61970.1"/>
    <property type="molecule type" value="Genomic_DNA"/>
</dbReference>
<dbReference type="GO" id="GO:0016874">
    <property type="term" value="F:ligase activity"/>
    <property type="evidence" value="ECO:0007669"/>
    <property type="project" value="UniProtKB-KW"/>
</dbReference>
<evidence type="ECO:0000256" key="3">
    <source>
        <dbReference type="ARBA" id="ARBA00022840"/>
    </source>
</evidence>
<evidence type="ECO:0000256" key="4">
    <source>
        <dbReference type="PROSITE-ProRule" id="PRU00409"/>
    </source>
</evidence>
<dbReference type="InterPro" id="IPR005479">
    <property type="entry name" value="CPAse_ATP-bd"/>
</dbReference>
<dbReference type="AlphaFoldDB" id="A0A1Y0INY3"/>
<evidence type="ECO:0000313" key="7">
    <source>
        <dbReference type="Proteomes" id="UP000195437"/>
    </source>
</evidence>
<evidence type="ECO:0000259" key="5">
    <source>
        <dbReference type="PROSITE" id="PS50975"/>
    </source>
</evidence>
<keyword evidence="3 4" id="KW-0067">ATP-binding</keyword>
<dbReference type="SUPFAM" id="SSF56059">
    <property type="entry name" value="Glutathione synthetase ATP-binding domain-like"/>
    <property type="match status" value="1"/>
</dbReference>
<keyword evidence="7" id="KW-1185">Reference proteome</keyword>
<dbReference type="PANTHER" id="PTHR43585:SF2">
    <property type="entry name" value="ATP-GRASP ENZYME FSQD"/>
    <property type="match status" value="1"/>
</dbReference>
<evidence type="ECO:0000256" key="2">
    <source>
        <dbReference type="ARBA" id="ARBA00022741"/>
    </source>
</evidence>
<dbReference type="GO" id="GO:0046872">
    <property type="term" value="F:metal ion binding"/>
    <property type="evidence" value="ECO:0007669"/>
    <property type="project" value="InterPro"/>
</dbReference>